<dbReference type="AlphaFoldDB" id="A0A560EUB7"/>
<dbReference type="Proteomes" id="UP000319859">
    <property type="component" value="Unassembled WGS sequence"/>
</dbReference>
<protein>
    <submittedName>
        <fullName evidence="1">Uncharacterized protein</fullName>
    </submittedName>
</protein>
<name>A0A560EUB7_9PROT</name>
<comment type="caution">
    <text evidence="1">The sequence shown here is derived from an EMBL/GenBank/DDBJ whole genome shotgun (WGS) entry which is preliminary data.</text>
</comment>
<dbReference type="EMBL" id="VITN01000022">
    <property type="protein sequence ID" value="TWB12972.1"/>
    <property type="molecule type" value="Genomic_DNA"/>
</dbReference>
<sequence length="150" mass="15894">MKAIHILTIAFTVYTSTAVGQACAYKTLEPGVGKAPVAGGAIDLGAGDDPLKPQAWQGPVVFTHADGTSCTADPDVSLVERPLFTDGRRVVVSTYSGSERRIYFLDINNCRTLWKSPTFSGDVSLTAQTLRLGEKAHKLGPLCVPPAAPH</sequence>
<gene>
    <name evidence="1" type="ORF">FBZ89_12273</name>
</gene>
<dbReference type="OrthoDB" id="5958240at2"/>
<reference evidence="1 2" key="1">
    <citation type="submission" date="2019-06" db="EMBL/GenBank/DDBJ databases">
        <title>Genomic Encyclopedia of Type Strains, Phase IV (KMG-V): Genome sequencing to study the core and pangenomes of soil and plant-associated prokaryotes.</title>
        <authorList>
            <person name="Whitman W."/>
        </authorList>
    </citation>
    <scope>NUCLEOTIDE SEQUENCE [LARGE SCALE GENOMIC DNA]</scope>
    <source>
        <strain evidence="1 2">BR 11880</strain>
    </source>
</reference>
<accession>A0A560EUB7</accession>
<proteinExistence type="predicted"/>
<evidence type="ECO:0000313" key="2">
    <source>
        <dbReference type="Proteomes" id="UP000319859"/>
    </source>
</evidence>
<evidence type="ECO:0000313" key="1">
    <source>
        <dbReference type="EMBL" id="TWB12972.1"/>
    </source>
</evidence>
<dbReference type="PROSITE" id="PS51257">
    <property type="entry name" value="PROKAR_LIPOPROTEIN"/>
    <property type="match status" value="1"/>
</dbReference>
<organism evidence="1 2">
    <name type="scientific">Nitrospirillum amazonense</name>
    <dbReference type="NCBI Taxonomy" id="28077"/>
    <lineage>
        <taxon>Bacteria</taxon>
        <taxon>Pseudomonadati</taxon>
        <taxon>Pseudomonadota</taxon>
        <taxon>Alphaproteobacteria</taxon>
        <taxon>Rhodospirillales</taxon>
        <taxon>Azospirillaceae</taxon>
        <taxon>Nitrospirillum</taxon>
    </lineage>
</organism>
<dbReference type="RefSeq" id="WP_145753159.1">
    <property type="nucleotide sequence ID" value="NZ_VITN01000022.1"/>
</dbReference>